<dbReference type="InterPro" id="IPR058163">
    <property type="entry name" value="LysR-type_TF_proteobact-type"/>
</dbReference>
<dbReference type="Pfam" id="PF00126">
    <property type="entry name" value="HTH_1"/>
    <property type="match status" value="1"/>
</dbReference>
<dbReference type="CDD" id="cd08422">
    <property type="entry name" value="PBP2_CrgA_like"/>
    <property type="match status" value="1"/>
</dbReference>
<dbReference type="FunFam" id="1.10.10.10:FF:000001">
    <property type="entry name" value="LysR family transcriptional regulator"/>
    <property type="match status" value="1"/>
</dbReference>
<gene>
    <name evidence="6" type="ORF">GCM10025791_22570</name>
</gene>
<name>A0AAV3U2H6_9ALTE</name>
<accession>A0AAV3U2H6</accession>
<dbReference type="SUPFAM" id="SSF46785">
    <property type="entry name" value="Winged helix' DNA-binding domain"/>
    <property type="match status" value="1"/>
</dbReference>
<keyword evidence="3" id="KW-0238">DNA-binding</keyword>
<dbReference type="RefSeq" id="WP_345421763.1">
    <property type="nucleotide sequence ID" value="NZ_AP031496.1"/>
</dbReference>
<protein>
    <submittedName>
        <fullName evidence="6">LysR family transcriptional regulator</fullName>
    </submittedName>
</protein>
<dbReference type="Gene3D" id="1.10.10.10">
    <property type="entry name" value="Winged helix-like DNA-binding domain superfamily/Winged helix DNA-binding domain"/>
    <property type="match status" value="1"/>
</dbReference>
<evidence type="ECO:0000256" key="4">
    <source>
        <dbReference type="ARBA" id="ARBA00023163"/>
    </source>
</evidence>
<dbReference type="AlphaFoldDB" id="A0AAV3U2H6"/>
<dbReference type="InterPro" id="IPR000847">
    <property type="entry name" value="LysR_HTH_N"/>
</dbReference>
<dbReference type="PANTHER" id="PTHR30537">
    <property type="entry name" value="HTH-TYPE TRANSCRIPTIONAL REGULATOR"/>
    <property type="match status" value="1"/>
</dbReference>
<sequence length="303" mass="34242">MAQFKADDILLFVYVVEEGSFSRVSVKHEITMSVVSKRIARLEKALNVQLLYRTTRKLSLTDAGQALFKKAKIAQQALQDAQDVVSVYGSDMRGRIRITMPVVTANLVLNQALTEFCEQYPHIQVELRITNRFVDIIDEGYDLAIRTAQLEDSSLVARRLVDSNWVVCASPSYLQARGRPAHPDDLPSHHCLIYKYEGSGPDTWTFVVDGSDYQVQVHGRYQTNALDSIKQGALAGFGVGYLPRAIIHEELLSGQLESILDTYIGKKLGIYAVYPKSRQPDKKLNLLVEHFRCALQRKRQHFS</sequence>
<evidence type="ECO:0000259" key="5">
    <source>
        <dbReference type="PROSITE" id="PS50931"/>
    </source>
</evidence>
<dbReference type="SUPFAM" id="SSF53850">
    <property type="entry name" value="Periplasmic binding protein-like II"/>
    <property type="match status" value="1"/>
</dbReference>
<keyword evidence="4" id="KW-0804">Transcription</keyword>
<comment type="caution">
    <text evidence="6">The sequence shown here is derived from an EMBL/GenBank/DDBJ whole genome shotgun (WGS) entry which is preliminary data.</text>
</comment>
<proteinExistence type="inferred from homology"/>
<dbReference type="PANTHER" id="PTHR30537:SF5">
    <property type="entry name" value="HTH-TYPE TRANSCRIPTIONAL ACTIVATOR TTDR-RELATED"/>
    <property type="match status" value="1"/>
</dbReference>
<dbReference type="GO" id="GO:0043565">
    <property type="term" value="F:sequence-specific DNA binding"/>
    <property type="evidence" value="ECO:0007669"/>
    <property type="project" value="TreeGrafter"/>
</dbReference>
<dbReference type="GO" id="GO:0003700">
    <property type="term" value="F:DNA-binding transcription factor activity"/>
    <property type="evidence" value="ECO:0007669"/>
    <property type="project" value="InterPro"/>
</dbReference>
<evidence type="ECO:0000313" key="7">
    <source>
        <dbReference type="Proteomes" id="UP001409585"/>
    </source>
</evidence>
<feature type="domain" description="HTH lysR-type" evidence="5">
    <location>
        <begin position="4"/>
        <end position="61"/>
    </location>
</feature>
<dbReference type="InterPro" id="IPR036388">
    <property type="entry name" value="WH-like_DNA-bd_sf"/>
</dbReference>
<comment type="similarity">
    <text evidence="1">Belongs to the LysR transcriptional regulatory family.</text>
</comment>
<evidence type="ECO:0000313" key="6">
    <source>
        <dbReference type="EMBL" id="GAA4943331.1"/>
    </source>
</evidence>
<keyword evidence="2" id="KW-0805">Transcription regulation</keyword>
<dbReference type="Proteomes" id="UP001409585">
    <property type="component" value="Unassembled WGS sequence"/>
</dbReference>
<dbReference type="InterPro" id="IPR005119">
    <property type="entry name" value="LysR_subst-bd"/>
</dbReference>
<dbReference type="Gene3D" id="3.40.190.290">
    <property type="match status" value="1"/>
</dbReference>
<dbReference type="InterPro" id="IPR036390">
    <property type="entry name" value="WH_DNA-bd_sf"/>
</dbReference>
<evidence type="ECO:0000256" key="2">
    <source>
        <dbReference type="ARBA" id="ARBA00023015"/>
    </source>
</evidence>
<keyword evidence="7" id="KW-1185">Reference proteome</keyword>
<dbReference type="FunFam" id="3.40.190.290:FF:000001">
    <property type="entry name" value="Transcriptional regulator, LysR family"/>
    <property type="match status" value="1"/>
</dbReference>
<dbReference type="PROSITE" id="PS50931">
    <property type="entry name" value="HTH_LYSR"/>
    <property type="match status" value="1"/>
</dbReference>
<evidence type="ECO:0000256" key="3">
    <source>
        <dbReference type="ARBA" id="ARBA00023125"/>
    </source>
</evidence>
<dbReference type="GO" id="GO:0006351">
    <property type="term" value="P:DNA-templated transcription"/>
    <property type="evidence" value="ECO:0007669"/>
    <property type="project" value="TreeGrafter"/>
</dbReference>
<dbReference type="EMBL" id="BAABLX010000017">
    <property type="protein sequence ID" value="GAA4943331.1"/>
    <property type="molecule type" value="Genomic_DNA"/>
</dbReference>
<organism evidence="6 7">
    <name type="scientific">Halioxenophilus aromaticivorans</name>
    <dbReference type="NCBI Taxonomy" id="1306992"/>
    <lineage>
        <taxon>Bacteria</taxon>
        <taxon>Pseudomonadati</taxon>
        <taxon>Pseudomonadota</taxon>
        <taxon>Gammaproteobacteria</taxon>
        <taxon>Alteromonadales</taxon>
        <taxon>Alteromonadaceae</taxon>
        <taxon>Halioxenophilus</taxon>
    </lineage>
</organism>
<dbReference type="Pfam" id="PF03466">
    <property type="entry name" value="LysR_substrate"/>
    <property type="match status" value="1"/>
</dbReference>
<reference evidence="7" key="1">
    <citation type="journal article" date="2019" name="Int. J. Syst. Evol. Microbiol.">
        <title>The Global Catalogue of Microorganisms (GCM) 10K type strain sequencing project: providing services to taxonomists for standard genome sequencing and annotation.</title>
        <authorList>
            <consortium name="The Broad Institute Genomics Platform"/>
            <consortium name="The Broad Institute Genome Sequencing Center for Infectious Disease"/>
            <person name="Wu L."/>
            <person name="Ma J."/>
        </authorList>
    </citation>
    <scope>NUCLEOTIDE SEQUENCE [LARGE SCALE GENOMIC DNA]</scope>
    <source>
        <strain evidence="7">JCM 19134</strain>
    </source>
</reference>
<evidence type="ECO:0000256" key="1">
    <source>
        <dbReference type="ARBA" id="ARBA00009437"/>
    </source>
</evidence>